<gene>
    <name evidence="1" type="ORF">D9758_015392</name>
</gene>
<sequence>MVVDVGCRFMVTPSFTHLFIHLLHVPASYLKTAGTSPSPSASRPTSRSLSVVGEGLGLGVDSLGSSGHLGLKYVATLGLLVFSPSLSYSSRQALEPHPNRLNDP</sequence>
<protein>
    <submittedName>
        <fullName evidence="1">Uncharacterized protein</fullName>
    </submittedName>
</protein>
<organism evidence="1 2">
    <name type="scientific">Tetrapyrgos nigripes</name>
    <dbReference type="NCBI Taxonomy" id="182062"/>
    <lineage>
        <taxon>Eukaryota</taxon>
        <taxon>Fungi</taxon>
        <taxon>Dikarya</taxon>
        <taxon>Basidiomycota</taxon>
        <taxon>Agaricomycotina</taxon>
        <taxon>Agaricomycetes</taxon>
        <taxon>Agaricomycetidae</taxon>
        <taxon>Agaricales</taxon>
        <taxon>Marasmiineae</taxon>
        <taxon>Marasmiaceae</taxon>
        <taxon>Tetrapyrgos</taxon>
    </lineage>
</organism>
<dbReference type="AlphaFoldDB" id="A0A8H5CBM1"/>
<evidence type="ECO:0000313" key="1">
    <source>
        <dbReference type="EMBL" id="KAF5338131.1"/>
    </source>
</evidence>
<evidence type="ECO:0000313" key="2">
    <source>
        <dbReference type="Proteomes" id="UP000559256"/>
    </source>
</evidence>
<name>A0A8H5CBM1_9AGAR</name>
<reference evidence="1 2" key="1">
    <citation type="journal article" date="2020" name="ISME J.">
        <title>Uncovering the hidden diversity of litter-decomposition mechanisms in mushroom-forming fungi.</title>
        <authorList>
            <person name="Floudas D."/>
            <person name="Bentzer J."/>
            <person name="Ahren D."/>
            <person name="Johansson T."/>
            <person name="Persson P."/>
            <person name="Tunlid A."/>
        </authorList>
    </citation>
    <scope>NUCLEOTIDE SEQUENCE [LARGE SCALE GENOMIC DNA]</scope>
    <source>
        <strain evidence="1 2">CBS 291.85</strain>
    </source>
</reference>
<dbReference type="Proteomes" id="UP000559256">
    <property type="component" value="Unassembled WGS sequence"/>
</dbReference>
<proteinExistence type="predicted"/>
<comment type="caution">
    <text evidence="1">The sequence shown here is derived from an EMBL/GenBank/DDBJ whole genome shotgun (WGS) entry which is preliminary data.</text>
</comment>
<keyword evidence="2" id="KW-1185">Reference proteome</keyword>
<accession>A0A8H5CBM1</accession>
<dbReference type="EMBL" id="JAACJM010000200">
    <property type="protein sequence ID" value="KAF5338131.1"/>
    <property type="molecule type" value="Genomic_DNA"/>
</dbReference>